<evidence type="ECO:0000313" key="2">
    <source>
        <dbReference type="Proteomes" id="UP000243140"/>
    </source>
</evidence>
<reference evidence="1 2" key="1">
    <citation type="submission" date="2017-02" db="EMBL/GenBank/DDBJ databases">
        <title>The new phylogeny of genus Mycobacterium.</title>
        <authorList>
            <person name="Tortoli E."/>
            <person name="Trovato A."/>
            <person name="Cirillo D.M."/>
        </authorList>
    </citation>
    <scope>NUCLEOTIDE SEQUENCE [LARGE SCALE GENOMIC DNA]</scope>
    <source>
        <strain evidence="1 2">IP1130001</strain>
    </source>
</reference>
<dbReference type="EMBL" id="MVHV01000025">
    <property type="protein sequence ID" value="ORA78935.1"/>
    <property type="molecule type" value="Genomic_DNA"/>
</dbReference>
<keyword evidence="2" id="KW-1185">Reference proteome</keyword>
<name>A0ABX3SMM3_MYCMA</name>
<gene>
    <name evidence="1" type="ORF">BST29_20135</name>
</gene>
<proteinExistence type="predicted"/>
<evidence type="ECO:0000313" key="1">
    <source>
        <dbReference type="EMBL" id="ORA78935.1"/>
    </source>
</evidence>
<dbReference type="Proteomes" id="UP000243140">
    <property type="component" value="Unassembled WGS sequence"/>
</dbReference>
<protein>
    <submittedName>
        <fullName evidence="1">Uncharacterized protein</fullName>
    </submittedName>
</protein>
<organism evidence="1 2">
    <name type="scientific">Mycobacterium malmoense</name>
    <dbReference type="NCBI Taxonomy" id="1780"/>
    <lineage>
        <taxon>Bacteria</taxon>
        <taxon>Bacillati</taxon>
        <taxon>Actinomycetota</taxon>
        <taxon>Actinomycetes</taxon>
        <taxon>Mycobacteriales</taxon>
        <taxon>Mycobacteriaceae</taxon>
        <taxon>Mycobacterium</taxon>
    </lineage>
</organism>
<sequence length="60" mass="6360">MAAPAANPILDSHAQQGRNGFPRFGRCGCVEVTGSDAVRDLHHAIIGDADALDFRTRRGA</sequence>
<accession>A0ABX3SMM3</accession>
<comment type="caution">
    <text evidence="1">The sequence shown here is derived from an EMBL/GenBank/DDBJ whole genome shotgun (WGS) entry which is preliminary data.</text>
</comment>